<dbReference type="InterPro" id="IPR001611">
    <property type="entry name" value="Leu-rich_rpt"/>
</dbReference>
<feature type="signal peptide" evidence="12">
    <location>
        <begin position="1"/>
        <end position="22"/>
    </location>
</feature>
<dbReference type="SUPFAM" id="SSF52200">
    <property type="entry name" value="Toll/Interleukin receptor TIR domain"/>
    <property type="match status" value="1"/>
</dbReference>
<comment type="subcellular location">
    <subcellularLocation>
        <location evidence="1">Membrane</location>
        <topology evidence="1">Single-pass type I membrane protein</topology>
    </subcellularLocation>
</comment>
<dbReference type="SUPFAM" id="SSF52058">
    <property type="entry name" value="L domain-like"/>
    <property type="match status" value="1"/>
</dbReference>
<organism evidence="14 15">
    <name type="scientific">Potamilus streckersoni</name>
    <dbReference type="NCBI Taxonomy" id="2493646"/>
    <lineage>
        <taxon>Eukaryota</taxon>
        <taxon>Metazoa</taxon>
        <taxon>Spiralia</taxon>
        <taxon>Lophotrochozoa</taxon>
        <taxon>Mollusca</taxon>
        <taxon>Bivalvia</taxon>
        <taxon>Autobranchia</taxon>
        <taxon>Heteroconchia</taxon>
        <taxon>Palaeoheterodonta</taxon>
        <taxon>Unionida</taxon>
        <taxon>Unionoidea</taxon>
        <taxon>Unionidae</taxon>
        <taxon>Ambleminae</taxon>
        <taxon>Lampsilini</taxon>
        <taxon>Potamilus</taxon>
    </lineage>
</organism>
<comment type="similarity">
    <text evidence="2">Belongs to the Toll-like receptor family.</text>
</comment>
<evidence type="ECO:0000256" key="11">
    <source>
        <dbReference type="SAM" id="Phobius"/>
    </source>
</evidence>
<dbReference type="InterPro" id="IPR032675">
    <property type="entry name" value="LRR_dom_sf"/>
</dbReference>
<comment type="caution">
    <text evidence="14">The sequence shown here is derived from an EMBL/GenBank/DDBJ whole genome shotgun (WGS) entry which is preliminary data.</text>
</comment>
<dbReference type="GO" id="GO:0005886">
    <property type="term" value="C:plasma membrane"/>
    <property type="evidence" value="ECO:0007669"/>
    <property type="project" value="TreeGrafter"/>
</dbReference>
<keyword evidence="9" id="KW-0675">Receptor</keyword>
<keyword evidence="4 11" id="KW-0812">Transmembrane</keyword>
<evidence type="ECO:0000256" key="5">
    <source>
        <dbReference type="ARBA" id="ARBA00022729"/>
    </source>
</evidence>
<evidence type="ECO:0000256" key="7">
    <source>
        <dbReference type="ARBA" id="ARBA00022989"/>
    </source>
</evidence>
<keyword evidence="8 11" id="KW-0472">Membrane</keyword>
<gene>
    <name evidence="14" type="ORF">CHS0354_035562</name>
</gene>
<dbReference type="EMBL" id="JAEAOA010002072">
    <property type="protein sequence ID" value="KAK3578930.1"/>
    <property type="molecule type" value="Genomic_DNA"/>
</dbReference>
<name>A0AAE0RSW4_9BIVA</name>
<dbReference type="GO" id="GO:0007165">
    <property type="term" value="P:signal transduction"/>
    <property type="evidence" value="ECO:0007669"/>
    <property type="project" value="InterPro"/>
</dbReference>
<dbReference type="Pfam" id="PF13676">
    <property type="entry name" value="TIR_2"/>
    <property type="match status" value="1"/>
</dbReference>
<evidence type="ECO:0000313" key="14">
    <source>
        <dbReference type="EMBL" id="KAK3578930.1"/>
    </source>
</evidence>
<evidence type="ECO:0000256" key="10">
    <source>
        <dbReference type="ARBA" id="ARBA00023180"/>
    </source>
</evidence>
<dbReference type="SMART" id="SM00255">
    <property type="entry name" value="TIR"/>
    <property type="match status" value="1"/>
</dbReference>
<reference evidence="14" key="1">
    <citation type="journal article" date="2021" name="Genome Biol. Evol.">
        <title>A High-Quality Reference Genome for a Parasitic Bivalve with Doubly Uniparental Inheritance (Bivalvia: Unionida).</title>
        <authorList>
            <person name="Smith C.H."/>
        </authorList>
    </citation>
    <scope>NUCLEOTIDE SEQUENCE</scope>
    <source>
        <strain evidence="14">CHS0354</strain>
    </source>
</reference>
<dbReference type="PROSITE" id="PS51450">
    <property type="entry name" value="LRR"/>
    <property type="match status" value="1"/>
</dbReference>
<evidence type="ECO:0000256" key="6">
    <source>
        <dbReference type="ARBA" id="ARBA00022737"/>
    </source>
</evidence>
<feature type="domain" description="TIR" evidence="13">
    <location>
        <begin position="528"/>
        <end position="654"/>
    </location>
</feature>
<dbReference type="Gene3D" id="3.80.10.10">
    <property type="entry name" value="Ribonuclease Inhibitor"/>
    <property type="match status" value="3"/>
</dbReference>
<keyword evidence="15" id="KW-1185">Reference proteome</keyword>
<keyword evidence="6" id="KW-0677">Repeat</keyword>
<reference evidence="14" key="3">
    <citation type="submission" date="2023-05" db="EMBL/GenBank/DDBJ databases">
        <authorList>
            <person name="Smith C.H."/>
        </authorList>
    </citation>
    <scope>NUCLEOTIDE SEQUENCE</scope>
    <source>
        <strain evidence="14">CHS0354</strain>
        <tissue evidence="14">Mantle</tissue>
    </source>
</reference>
<dbReference type="InterPro" id="IPR035897">
    <property type="entry name" value="Toll_tir_struct_dom_sf"/>
</dbReference>
<dbReference type="SMART" id="SM00082">
    <property type="entry name" value="LRRCT"/>
    <property type="match status" value="2"/>
</dbReference>
<sequence length="679" mass="77690">MSLIICHGSIIIFIFTLEVCFCTSCNCTREKHNLYLSCNQPNEDEIQDCFEKNKGAINVYVTHSNLKRIPPSIRHLHRVQHLDLSKNYITEIDNYTLNSLRSALQILVMNHNNISVLRNGSLDNLTSLQEIYLANNGLQEIEVNAINSKLKSLHYMQFSNNQLKLLDIGLIWVPMLFNYTVNVSGNAISNFTNHKGIRVSDFKSKTSFRVDLQSNQITTIDVNYLLRLGKAERIWDLYNTGIGGINILYNRLICDCFLYPFSFYINFFKGMDDLNPVYNMRCAKPPVLSTTPIAKVSIHDFNCSVEGCPPQCQCTRTIALDLITVVCANDTLNTIPFELPNGKFINLSVHSRNVRELSDRTYFRNVTDLDLSSSSISTIQADFLPHLERMGTIKIYDNSLITLPEGIQNMNLENILSLYLHGNPFQCDCHTSWMKAWLQKNKAKIPDVDQVLCESGQPKGKPIIDALDSEFVCDGISLALVLAISFGGLSVIVIFLFTLYFFREPIKVLLIANYSCFQCLRRKVATNLPFDIFISYSSCDDTYVQDVLIPKLENDGFRLFTQDNFIPGIPITDNILKGIDSSFTTLIILSNKFLESDWCKYEFEQAYLKVLQEKERHLIILSLDNELNKERTPKTLTLYLKMNNYIKVSEKRYLSRLSLALPRIQARNEDSERTPLLQD</sequence>
<dbReference type="InterPro" id="IPR000483">
    <property type="entry name" value="Cys-rich_flank_reg_C"/>
</dbReference>
<dbReference type="SMART" id="SM00369">
    <property type="entry name" value="LRR_TYP"/>
    <property type="match status" value="5"/>
</dbReference>
<keyword evidence="3" id="KW-0433">Leucine-rich repeat</keyword>
<evidence type="ECO:0000256" key="4">
    <source>
        <dbReference type="ARBA" id="ARBA00022692"/>
    </source>
</evidence>
<keyword evidence="5 12" id="KW-0732">Signal</keyword>
<dbReference type="AlphaFoldDB" id="A0AAE0RSW4"/>
<protein>
    <recommendedName>
        <fullName evidence="13">TIR domain-containing protein</fullName>
    </recommendedName>
</protein>
<dbReference type="PANTHER" id="PTHR24365">
    <property type="entry name" value="TOLL-LIKE RECEPTOR"/>
    <property type="match status" value="1"/>
</dbReference>
<dbReference type="PANTHER" id="PTHR24365:SF541">
    <property type="entry name" value="PROTEIN TOLL-RELATED"/>
    <property type="match status" value="1"/>
</dbReference>
<evidence type="ECO:0000256" key="9">
    <source>
        <dbReference type="ARBA" id="ARBA00023170"/>
    </source>
</evidence>
<dbReference type="Pfam" id="PF13855">
    <property type="entry name" value="LRR_8"/>
    <property type="match status" value="1"/>
</dbReference>
<dbReference type="InterPro" id="IPR003591">
    <property type="entry name" value="Leu-rich_rpt_typical-subtyp"/>
</dbReference>
<accession>A0AAE0RSW4</accession>
<dbReference type="InterPro" id="IPR000157">
    <property type="entry name" value="TIR_dom"/>
</dbReference>
<keyword evidence="7 11" id="KW-1133">Transmembrane helix</keyword>
<feature type="transmembrane region" description="Helical" evidence="11">
    <location>
        <begin position="478"/>
        <end position="502"/>
    </location>
</feature>
<dbReference type="Proteomes" id="UP001195483">
    <property type="component" value="Unassembled WGS sequence"/>
</dbReference>
<evidence type="ECO:0000256" key="12">
    <source>
        <dbReference type="SAM" id="SignalP"/>
    </source>
</evidence>
<dbReference type="Gene3D" id="3.40.50.10140">
    <property type="entry name" value="Toll/interleukin-1 receptor homology (TIR) domain"/>
    <property type="match status" value="1"/>
</dbReference>
<evidence type="ECO:0000313" key="15">
    <source>
        <dbReference type="Proteomes" id="UP001195483"/>
    </source>
</evidence>
<evidence type="ECO:0000259" key="13">
    <source>
        <dbReference type="PROSITE" id="PS50104"/>
    </source>
</evidence>
<dbReference type="GO" id="GO:0038023">
    <property type="term" value="F:signaling receptor activity"/>
    <property type="evidence" value="ECO:0007669"/>
    <property type="project" value="TreeGrafter"/>
</dbReference>
<evidence type="ECO:0000256" key="8">
    <source>
        <dbReference type="ARBA" id="ARBA00023136"/>
    </source>
</evidence>
<keyword evidence="10" id="KW-0325">Glycoprotein</keyword>
<evidence type="ECO:0000256" key="1">
    <source>
        <dbReference type="ARBA" id="ARBA00004479"/>
    </source>
</evidence>
<evidence type="ECO:0000256" key="2">
    <source>
        <dbReference type="ARBA" id="ARBA00009634"/>
    </source>
</evidence>
<dbReference type="PROSITE" id="PS50104">
    <property type="entry name" value="TIR"/>
    <property type="match status" value="1"/>
</dbReference>
<feature type="chain" id="PRO_5041899227" description="TIR domain-containing protein" evidence="12">
    <location>
        <begin position="23"/>
        <end position="679"/>
    </location>
</feature>
<evidence type="ECO:0000256" key="3">
    <source>
        <dbReference type="ARBA" id="ARBA00022614"/>
    </source>
</evidence>
<proteinExistence type="inferred from homology"/>
<reference evidence="14" key="2">
    <citation type="journal article" date="2021" name="Genome Biol. Evol.">
        <title>Developing a high-quality reference genome for a parasitic bivalve with doubly uniparental inheritance (Bivalvia: Unionida).</title>
        <authorList>
            <person name="Smith C.H."/>
        </authorList>
    </citation>
    <scope>NUCLEOTIDE SEQUENCE</scope>
    <source>
        <strain evidence="14">CHS0354</strain>
        <tissue evidence="14">Mantle</tissue>
    </source>
</reference>